<sequence length="124" mass="12635">MSGRRRSERGAAVVDFVLVLAVLVPVVLGIAQVALVMHVRNTLAAAASEGARLAATRDRGPADGVALTRSQIDGAVSGRFAQEVSAQQQGDTVEVTVHASVPALGLGGPAVELTVHGHATEEPP</sequence>
<evidence type="ECO:0000313" key="4">
    <source>
        <dbReference type="Proteomes" id="UP000502996"/>
    </source>
</evidence>
<accession>A0A6G6W9K4</accession>
<gene>
    <name evidence="3" type="ORF">G5V58_03085</name>
</gene>
<dbReference type="Pfam" id="PF07811">
    <property type="entry name" value="TadE"/>
    <property type="match status" value="1"/>
</dbReference>
<keyword evidence="1" id="KW-1133">Transmembrane helix</keyword>
<name>A0A6G6W9K4_9ACTN</name>
<keyword evidence="1" id="KW-0472">Membrane</keyword>
<feature type="transmembrane region" description="Helical" evidence="1">
    <location>
        <begin position="12"/>
        <end position="35"/>
    </location>
</feature>
<evidence type="ECO:0000259" key="2">
    <source>
        <dbReference type="Pfam" id="PF07811"/>
    </source>
</evidence>
<dbReference type="AlphaFoldDB" id="A0A6G6W9K4"/>
<keyword evidence="4" id="KW-1185">Reference proteome</keyword>
<feature type="domain" description="TadE-like" evidence="2">
    <location>
        <begin position="10"/>
        <end position="52"/>
    </location>
</feature>
<evidence type="ECO:0000313" key="3">
    <source>
        <dbReference type="EMBL" id="QIG41902.1"/>
    </source>
</evidence>
<dbReference type="InterPro" id="IPR012495">
    <property type="entry name" value="TadE-like_dom"/>
</dbReference>
<keyword evidence="1" id="KW-0812">Transmembrane</keyword>
<proteinExistence type="predicted"/>
<dbReference type="Proteomes" id="UP000502996">
    <property type="component" value="Chromosome"/>
</dbReference>
<dbReference type="RefSeq" id="WP_165228673.1">
    <property type="nucleotide sequence ID" value="NZ_CP049257.1"/>
</dbReference>
<dbReference type="EMBL" id="CP049257">
    <property type="protein sequence ID" value="QIG41902.1"/>
    <property type="molecule type" value="Genomic_DNA"/>
</dbReference>
<protein>
    <submittedName>
        <fullName evidence="3">Pilus assembly protein</fullName>
    </submittedName>
</protein>
<dbReference type="KEGG" id="nano:G5V58_03085"/>
<evidence type="ECO:0000256" key="1">
    <source>
        <dbReference type="SAM" id="Phobius"/>
    </source>
</evidence>
<organism evidence="3 4">
    <name type="scientific">Nocardioides anomalus</name>
    <dbReference type="NCBI Taxonomy" id="2712223"/>
    <lineage>
        <taxon>Bacteria</taxon>
        <taxon>Bacillati</taxon>
        <taxon>Actinomycetota</taxon>
        <taxon>Actinomycetes</taxon>
        <taxon>Propionibacteriales</taxon>
        <taxon>Nocardioidaceae</taxon>
        <taxon>Nocardioides</taxon>
    </lineage>
</organism>
<reference evidence="3 4" key="1">
    <citation type="submission" date="2020-02" db="EMBL/GenBank/DDBJ databases">
        <title>Full genome sequence of Nocardioides sp. R-3366.</title>
        <authorList>
            <person name="Im W.-T."/>
        </authorList>
    </citation>
    <scope>NUCLEOTIDE SEQUENCE [LARGE SCALE GENOMIC DNA]</scope>
    <source>
        <strain evidence="3 4">R-3366</strain>
    </source>
</reference>